<dbReference type="Gene3D" id="3.40.50.150">
    <property type="entry name" value="Vaccinia Virus protein VP39"/>
    <property type="match status" value="1"/>
</dbReference>
<dbReference type="EMBL" id="CP000859">
    <property type="protein sequence ID" value="ABW68430.1"/>
    <property type="molecule type" value="Genomic_DNA"/>
</dbReference>
<dbReference type="OrthoDB" id="5320891at2"/>
<dbReference type="InterPro" id="IPR029063">
    <property type="entry name" value="SAM-dependent_MTases_sf"/>
</dbReference>
<keyword evidence="1" id="KW-0808">Transferase</keyword>
<dbReference type="GO" id="GO:0008168">
    <property type="term" value="F:methyltransferase activity"/>
    <property type="evidence" value="ECO:0007669"/>
    <property type="project" value="UniProtKB-KW"/>
</dbReference>
<gene>
    <name evidence="1" type="ordered locus">Dole_2627</name>
</gene>
<reference evidence="1 2" key="1">
    <citation type="submission" date="2007-10" db="EMBL/GenBank/DDBJ databases">
        <title>Complete sequence of Desulfococcus oleovorans Hxd3.</title>
        <authorList>
            <consortium name="US DOE Joint Genome Institute"/>
            <person name="Copeland A."/>
            <person name="Lucas S."/>
            <person name="Lapidus A."/>
            <person name="Barry K."/>
            <person name="Glavina del Rio T."/>
            <person name="Dalin E."/>
            <person name="Tice H."/>
            <person name="Pitluck S."/>
            <person name="Kiss H."/>
            <person name="Brettin T."/>
            <person name="Bruce D."/>
            <person name="Detter J.C."/>
            <person name="Han C."/>
            <person name="Schmutz J."/>
            <person name="Larimer F."/>
            <person name="Land M."/>
            <person name="Hauser L."/>
            <person name="Kyrpides N."/>
            <person name="Kim E."/>
            <person name="Wawrik B."/>
            <person name="Richardson P."/>
        </authorList>
    </citation>
    <scope>NUCLEOTIDE SEQUENCE [LARGE SCALE GENOMIC DNA]</scope>
    <source>
        <strain evidence="2">DSM 6200 / JCM 39069 / Hxd3</strain>
    </source>
</reference>
<keyword evidence="2" id="KW-1185">Reference proteome</keyword>
<dbReference type="KEGG" id="dol:Dole_2627"/>
<dbReference type="GO" id="GO:0032259">
    <property type="term" value="P:methylation"/>
    <property type="evidence" value="ECO:0007669"/>
    <property type="project" value="UniProtKB-KW"/>
</dbReference>
<accession>A8ZWU9</accession>
<dbReference type="HOGENOM" id="CLU_068669_2_1_7"/>
<evidence type="ECO:0000313" key="2">
    <source>
        <dbReference type="Proteomes" id="UP000008561"/>
    </source>
</evidence>
<dbReference type="Pfam" id="PF13489">
    <property type="entry name" value="Methyltransf_23"/>
    <property type="match status" value="1"/>
</dbReference>
<name>A8ZWU9_DESOH</name>
<proteinExistence type="predicted"/>
<organism evidence="1 2">
    <name type="scientific">Desulfosudis oleivorans (strain DSM 6200 / JCM 39069 / Hxd3)</name>
    <name type="common">Desulfococcus oleovorans</name>
    <dbReference type="NCBI Taxonomy" id="96561"/>
    <lineage>
        <taxon>Bacteria</taxon>
        <taxon>Pseudomonadati</taxon>
        <taxon>Thermodesulfobacteriota</taxon>
        <taxon>Desulfobacteria</taxon>
        <taxon>Desulfobacterales</taxon>
        <taxon>Desulfosudaceae</taxon>
        <taxon>Desulfosudis</taxon>
    </lineage>
</organism>
<dbReference type="PANTHER" id="PTHR43861">
    <property type="entry name" value="TRANS-ACONITATE 2-METHYLTRANSFERASE-RELATED"/>
    <property type="match status" value="1"/>
</dbReference>
<keyword evidence="1" id="KW-0489">Methyltransferase</keyword>
<dbReference type="PANTHER" id="PTHR43861:SF6">
    <property type="entry name" value="METHYLTRANSFERASE TYPE 11"/>
    <property type="match status" value="1"/>
</dbReference>
<dbReference type="SUPFAM" id="SSF53335">
    <property type="entry name" value="S-adenosyl-L-methionine-dependent methyltransferases"/>
    <property type="match status" value="1"/>
</dbReference>
<dbReference type="AlphaFoldDB" id="A8ZWU9"/>
<dbReference type="CDD" id="cd02440">
    <property type="entry name" value="AdoMet_MTases"/>
    <property type="match status" value="1"/>
</dbReference>
<dbReference type="STRING" id="96561.Dole_2627"/>
<dbReference type="eggNOG" id="COG2226">
    <property type="taxonomic scope" value="Bacteria"/>
</dbReference>
<protein>
    <submittedName>
        <fullName evidence="1">Methyltransferase type 11</fullName>
    </submittedName>
</protein>
<sequence>MELQWQACNLCGADAPRLLYTIQEMSIRMCGKCGLVYVNPMPVAVNTESLYDAAYFDYYVMTAAINRRTYAGHLALIEKFALGKGRLLDVGCATGDFLDIAKSRGWEVSGVDISPAYADRIAKRLNVPITVGDFNKVHYPLESFDVVRMGDSIEHMLDPRGAVKKVFSILKPGGIGYVRTPDISHIMPRLVGKRWIQLKPFEHLYYFSRATMRRLLEEEGFYLLKMGSAGICCTLDMLRNRLEHYYNPRPLLKILDFFADTLRLGRARFYLDPLEEMQAVFQKPHHHDGLSVPEPMSCDYRKKTGC</sequence>
<dbReference type="Proteomes" id="UP000008561">
    <property type="component" value="Chromosome"/>
</dbReference>
<evidence type="ECO:0000313" key="1">
    <source>
        <dbReference type="EMBL" id="ABW68430.1"/>
    </source>
</evidence>